<keyword evidence="8" id="KW-0443">Lipid metabolism</keyword>
<dbReference type="InterPro" id="IPR016064">
    <property type="entry name" value="NAD/diacylglycerol_kinase_sf"/>
</dbReference>
<evidence type="ECO:0000256" key="1">
    <source>
        <dbReference type="ARBA" id="ARBA00001946"/>
    </source>
</evidence>
<evidence type="ECO:0000256" key="10">
    <source>
        <dbReference type="ARBA" id="ARBA00023264"/>
    </source>
</evidence>
<reference evidence="12 13" key="1">
    <citation type="submission" date="2023-02" db="EMBL/GenBank/DDBJ databases">
        <title>Oceanobacillus kimchii IFOP_LL358 isolated form Alexandrium catenella lab strain.</title>
        <authorList>
            <person name="Gajardo G."/>
            <person name="Ueki S."/>
            <person name="Maruyama F."/>
        </authorList>
    </citation>
    <scope>NUCLEOTIDE SEQUENCE [LARGE SCALE GENOMIC DNA]</scope>
    <source>
        <strain evidence="12 13">IFOP_LL358</strain>
    </source>
</reference>
<comment type="similarity">
    <text evidence="2">Belongs to the diacylglycerol/lipid kinase family.</text>
</comment>
<evidence type="ECO:0000256" key="4">
    <source>
        <dbReference type="ARBA" id="ARBA00022679"/>
    </source>
</evidence>
<proteinExistence type="inferred from homology"/>
<dbReference type="InterPro" id="IPR001206">
    <property type="entry name" value="Diacylglycerol_kinase_cat_dom"/>
</dbReference>
<evidence type="ECO:0000256" key="9">
    <source>
        <dbReference type="ARBA" id="ARBA00023209"/>
    </source>
</evidence>
<keyword evidence="13" id="KW-1185">Reference proteome</keyword>
<sequence length="306" mass="35152">MFIFIVNPTAGEGRAKYIFSQIQQLEQYRTLLEKKVYFTDYPTHAEIIVREILHEYNKKLKGLFIVGGDGTMHEVINGLDNVNNHIPISFIPSGSGNDFAKGINLKKHALKVDAFNQPIDYWFCVYKTNNCIRKMVNSLGFGFDAEITENANSARSKKYFNSLGIGKMVYLASLVKVLRTYKPKNMQVSIDGITRKLNNCWMVSIGNHPYYGGGLKILPHAKNNRNKMYGIIIHTIPKWKVLLLFISVIFGWHRYFKEVELFEADTVEVLSDKYICYQVDGQTDYTVNCKIKKDKNPISVIINKKQ</sequence>
<dbReference type="Gene3D" id="2.60.200.40">
    <property type="match status" value="1"/>
</dbReference>
<dbReference type="InterPro" id="IPR050187">
    <property type="entry name" value="Lipid_Phosphate_FormReg"/>
</dbReference>
<dbReference type="InterPro" id="IPR045540">
    <property type="entry name" value="YegS/DAGK_C"/>
</dbReference>
<dbReference type="EMBL" id="BSKO01000001">
    <property type="protein sequence ID" value="GLO66964.1"/>
    <property type="molecule type" value="Genomic_DNA"/>
</dbReference>
<keyword evidence="3" id="KW-0444">Lipid biosynthesis</keyword>
<keyword evidence="5" id="KW-0547">Nucleotide-binding</keyword>
<dbReference type="SUPFAM" id="SSF111331">
    <property type="entry name" value="NAD kinase/diacylglycerol kinase-like"/>
    <property type="match status" value="1"/>
</dbReference>
<dbReference type="RefSeq" id="WP_317958226.1">
    <property type="nucleotide sequence ID" value="NZ_BSKO01000001.1"/>
</dbReference>
<evidence type="ECO:0000256" key="6">
    <source>
        <dbReference type="ARBA" id="ARBA00022777"/>
    </source>
</evidence>
<evidence type="ECO:0000256" key="8">
    <source>
        <dbReference type="ARBA" id="ARBA00023098"/>
    </source>
</evidence>
<dbReference type="Proteomes" id="UP001275436">
    <property type="component" value="Unassembled WGS sequence"/>
</dbReference>
<accession>A0ABQ5TN02</accession>
<keyword evidence="7" id="KW-0067">ATP-binding</keyword>
<dbReference type="Pfam" id="PF19279">
    <property type="entry name" value="YegS_C"/>
    <property type="match status" value="1"/>
</dbReference>
<dbReference type="PROSITE" id="PS50146">
    <property type="entry name" value="DAGK"/>
    <property type="match status" value="1"/>
</dbReference>
<keyword evidence="6 12" id="KW-0418">Kinase</keyword>
<name>A0ABQ5TN02_9BACI</name>
<dbReference type="SMART" id="SM00046">
    <property type="entry name" value="DAGKc"/>
    <property type="match status" value="1"/>
</dbReference>
<keyword evidence="10" id="KW-1208">Phospholipid metabolism</keyword>
<keyword evidence="4" id="KW-0808">Transferase</keyword>
<dbReference type="NCBIfam" id="TIGR00147">
    <property type="entry name" value="YegS/Rv2252/BmrU family lipid kinase"/>
    <property type="match status" value="1"/>
</dbReference>
<evidence type="ECO:0000256" key="2">
    <source>
        <dbReference type="ARBA" id="ARBA00005983"/>
    </source>
</evidence>
<evidence type="ECO:0000256" key="3">
    <source>
        <dbReference type="ARBA" id="ARBA00022516"/>
    </source>
</evidence>
<dbReference type="GO" id="GO:0016301">
    <property type="term" value="F:kinase activity"/>
    <property type="evidence" value="ECO:0007669"/>
    <property type="project" value="UniProtKB-KW"/>
</dbReference>
<organism evidence="12 13">
    <name type="scientific">Oceanobacillus kimchii</name>
    <dbReference type="NCBI Taxonomy" id="746691"/>
    <lineage>
        <taxon>Bacteria</taxon>
        <taxon>Bacillati</taxon>
        <taxon>Bacillota</taxon>
        <taxon>Bacilli</taxon>
        <taxon>Bacillales</taxon>
        <taxon>Bacillaceae</taxon>
        <taxon>Oceanobacillus</taxon>
    </lineage>
</organism>
<dbReference type="InterPro" id="IPR017438">
    <property type="entry name" value="ATP-NAD_kinase_N"/>
</dbReference>
<evidence type="ECO:0000313" key="13">
    <source>
        <dbReference type="Proteomes" id="UP001275436"/>
    </source>
</evidence>
<keyword evidence="9" id="KW-0594">Phospholipid biosynthesis</keyword>
<comment type="caution">
    <text evidence="12">The sequence shown here is derived from an EMBL/GenBank/DDBJ whole genome shotgun (WGS) entry which is preliminary data.</text>
</comment>
<comment type="cofactor">
    <cofactor evidence="1">
        <name>Mg(2+)</name>
        <dbReference type="ChEBI" id="CHEBI:18420"/>
    </cofactor>
</comment>
<gene>
    <name evidence="12" type="primary">ytlR</name>
    <name evidence="12" type="ORF">MACH08_27480</name>
</gene>
<evidence type="ECO:0000313" key="12">
    <source>
        <dbReference type="EMBL" id="GLO66964.1"/>
    </source>
</evidence>
<protein>
    <submittedName>
        <fullName evidence="12">Lipid kinase YtlR</fullName>
    </submittedName>
</protein>
<dbReference type="PANTHER" id="PTHR12358:SF54">
    <property type="entry name" value="SPHINGOSINE KINASE RELATED PROTEIN"/>
    <property type="match status" value="1"/>
</dbReference>
<dbReference type="PANTHER" id="PTHR12358">
    <property type="entry name" value="SPHINGOSINE KINASE"/>
    <property type="match status" value="1"/>
</dbReference>
<dbReference type="Gene3D" id="3.40.50.10330">
    <property type="entry name" value="Probable inorganic polyphosphate/atp-NAD kinase, domain 1"/>
    <property type="match status" value="1"/>
</dbReference>
<evidence type="ECO:0000256" key="7">
    <source>
        <dbReference type="ARBA" id="ARBA00022840"/>
    </source>
</evidence>
<dbReference type="Pfam" id="PF00781">
    <property type="entry name" value="DAGK_cat"/>
    <property type="match status" value="1"/>
</dbReference>
<feature type="domain" description="DAGKc" evidence="11">
    <location>
        <begin position="1"/>
        <end position="105"/>
    </location>
</feature>
<evidence type="ECO:0000259" key="11">
    <source>
        <dbReference type="PROSITE" id="PS50146"/>
    </source>
</evidence>
<dbReference type="InterPro" id="IPR005218">
    <property type="entry name" value="Diacylglycerol/lipid_kinase"/>
</dbReference>
<evidence type="ECO:0000256" key="5">
    <source>
        <dbReference type="ARBA" id="ARBA00022741"/>
    </source>
</evidence>